<feature type="transmembrane region" description="Helical" evidence="5">
    <location>
        <begin position="12"/>
        <end position="30"/>
    </location>
</feature>
<dbReference type="PATRIC" id="fig|312309.11.peg.3133"/>
<dbReference type="STRING" id="312309.VF_A0527"/>
<evidence type="ECO:0000256" key="3">
    <source>
        <dbReference type="ARBA" id="ARBA00029447"/>
    </source>
</evidence>
<comment type="similarity">
    <text evidence="3">Belongs to the methyl-accepting chemotaxis (MCP) protein family.</text>
</comment>
<feature type="domain" description="Methyl-accepting transducer" evidence="6">
    <location>
        <begin position="258"/>
        <end position="494"/>
    </location>
</feature>
<dbReference type="InterPro" id="IPR004089">
    <property type="entry name" value="MCPsignal_dom"/>
</dbReference>
<name>Q5E049_ALIF1</name>
<feature type="transmembrane region" description="Helical" evidence="5">
    <location>
        <begin position="173"/>
        <end position="193"/>
    </location>
</feature>
<dbReference type="SMART" id="SM00283">
    <property type="entry name" value="MA"/>
    <property type="match status" value="1"/>
</dbReference>
<evidence type="ECO:0000256" key="1">
    <source>
        <dbReference type="ARBA" id="ARBA00004370"/>
    </source>
</evidence>
<evidence type="ECO:0000313" key="8">
    <source>
        <dbReference type="Proteomes" id="UP000000537"/>
    </source>
</evidence>
<evidence type="ECO:0000256" key="4">
    <source>
        <dbReference type="PROSITE-ProRule" id="PRU00284"/>
    </source>
</evidence>
<comment type="subcellular location">
    <subcellularLocation>
        <location evidence="1">Membrane</location>
    </subcellularLocation>
</comment>
<evidence type="ECO:0000259" key="6">
    <source>
        <dbReference type="PROSITE" id="PS50111"/>
    </source>
</evidence>
<protein>
    <submittedName>
        <fullName evidence="7">Methyl-accepting chemotaxis protein</fullName>
    </submittedName>
</protein>
<dbReference type="InterPro" id="IPR004090">
    <property type="entry name" value="Chemotax_Me-accpt_rcpt"/>
</dbReference>
<dbReference type="GeneID" id="54165851"/>
<keyword evidence="5" id="KW-0812">Transmembrane</keyword>
<dbReference type="EMBL" id="CP000021">
    <property type="protein sequence ID" value="AAW87597.1"/>
    <property type="molecule type" value="Genomic_DNA"/>
</dbReference>
<dbReference type="GO" id="GO:0006935">
    <property type="term" value="P:chemotaxis"/>
    <property type="evidence" value="ECO:0007669"/>
    <property type="project" value="InterPro"/>
</dbReference>
<sequence>MNKITLKMFFNLMISIIIIISTSSILIFNITTIEIKEKENFLQEQIIGSLNSINRINGLINEIRKSDILIFSKINVESARKNRETFNEELVKELDTYSQFHANEADAKAFDKLKVTISKYNDTLTFDMIDYEYSLSLIVDILKLTDELTFINNSYVSDYMESNEKSLNNNIKYISFFFLVTLIVTILFTMRMMKDINSRIKLINDAIKRFVSLDIRTSELCYFIESKKFKNDEIGSIMLNLKEFRIKITEVLTLTSNSINNNKIGIDKIGGSLSDNKNFMVTQFDNMSQLVTAINELQCAAMEVASNINQSAGLTQESSQQCIETKDVIQGTKKAINNTSLSLEECNSIADLLQKDSEQIASVLVLIRNIADQTNLLALNAAIEAARAGESGRGFAVVADEVRMLAQKTQESTIKIESIISVLQDRTTGVQEKINDSNLLMNSCVEKINDAESYIENVSNNLVALSEMGHQIATASEEQTSVINEINVNAVAVNDITTESVNLSENVAIEIIDINRDISSTKDMISQFEIDKYEDK</sequence>
<dbReference type="GO" id="GO:0004888">
    <property type="term" value="F:transmembrane signaling receptor activity"/>
    <property type="evidence" value="ECO:0007669"/>
    <property type="project" value="InterPro"/>
</dbReference>
<dbReference type="GO" id="GO:0016020">
    <property type="term" value="C:membrane"/>
    <property type="evidence" value="ECO:0007669"/>
    <property type="project" value="UniProtKB-SubCell"/>
</dbReference>
<gene>
    <name evidence="7" type="ordered locus">VF_A0527</name>
</gene>
<dbReference type="Proteomes" id="UP000000537">
    <property type="component" value="Chromosome II"/>
</dbReference>
<dbReference type="PRINTS" id="PR00260">
    <property type="entry name" value="CHEMTRNSDUCR"/>
</dbReference>
<dbReference type="PANTHER" id="PTHR32089:SF112">
    <property type="entry name" value="LYSOZYME-LIKE PROTEIN-RELATED"/>
    <property type="match status" value="1"/>
</dbReference>
<evidence type="ECO:0000256" key="2">
    <source>
        <dbReference type="ARBA" id="ARBA00023224"/>
    </source>
</evidence>
<dbReference type="FunFam" id="1.10.287.950:FF:000001">
    <property type="entry name" value="Methyl-accepting chemotaxis sensory transducer"/>
    <property type="match status" value="1"/>
</dbReference>
<dbReference type="Pfam" id="PF00015">
    <property type="entry name" value="MCPsignal"/>
    <property type="match status" value="1"/>
</dbReference>
<dbReference type="OrthoDB" id="6757190at2"/>
<keyword evidence="5" id="KW-0472">Membrane</keyword>
<dbReference type="eggNOG" id="COG0840">
    <property type="taxonomic scope" value="Bacteria"/>
</dbReference>
<dbReference type="SUPFAM" id="SSF58104">
    <property type="entry name" value="Methyl-accepting chemotaxis protein (MCP) signaling domain"/>
    <property type="match status" value="1"/>
</dbReference>
<dbReference type="KEGG" id="vfi:VF_A0527"/>
<reference evidence="7 8" key="2">
    <citation type="journal article" date="2008" name="BMC Genomics">
        <title>Comparative genomics-based investigation of resequencing targets in Vibrio fischeri: focus on point miscalls and artefactual expansions.</title>
        <authorList>
            <person name="Mandel M.J."/>
            <person name="Stabb E.V."/>
            <person name="Ruby E.G."/>
        </authorList>
    </citation>
    <scope>NUCLEOTIDE SEQUENCE [LARGE SCALE GENOMIC DNA]</scope>
    <source>
        <strain evidence="8">ATCC 700601 / ES114</strain>
    </source>
</reference>
<accession>Q5E049</accession>
<dbReference type="HOGENOM" id="CLU_000445_107_27_6"/>
<evidence type="ECO:0000313" key="7">
    <source>
        <dbReference type="EMBL" id="AAW87597.1"/>
    </source>
</evidence>
<dbReference type="PROSITE" id="PS50111">
    <property type="entry name" value="CHEMOTAXIS_TRANSDUC_2"/>
    <property type="match status" value="1"/>
</dbReference>
<evidence type="ECO:0000256" key="5">
    <source>
        <dbReference type="SAM" id="Phobius"/>
    </source>
</evidence>
<keyword evidence="8" id="KW-1185">Reference proteome</keyword>
<dbReference type="AlphaFoldDB" id="Q5E049"/>
<keyword evidence="5" id="KW-1133">Transmembrane helix</keyword>
<proteinExistence type="inferred from homology"/>
<dbReference type="EnsemblBacteria" id="AAW87597">
    <property type="protein sequence ID" value="AAW87597"/>
    <property type="gene ID" value="VF_A0527"/>
</dbReference>
<reference evidence="7 8" key="1">
    <citation type="journal article" date="2005" name="Proc. Natl. Acad. Sci. U.S.A.">
        <title>Complete genome sequence of Vibrio fischeri: a symbiotic bacterium with pathogenic congeners.</title>
        <authorList>
            <person name="Ruby E.G."/>
            <person name="Urbanowski M."/>
            <person name="Campbell J."/>
            <person name="Dunn A."/>
            <person name="Faini M."/>
            <person name="Gunsalus R."/>
            <person name="Lostroh P."/>
            <person name="Lupp C."/>
            <person name="McCann J."/>
            <person name="Millikan D."/>
            <person name="Schaefer A."/>
            <person name="Stabb E."/>
            <person name="Stevens A."/>
            <person name="Visick K."/>
            <person name="Whistler C."/>
            <person name="Greenberg E.P."/>
        </authorList>
    </citation>
    <scope>NUCLEOTIDE SEQUENCE [LARGE SCALE GENOMIC DNA]</scope>
    <source>
        <strain evidence="8">ATCC 700601 / ES114</strain>
    </source>
</reference>
<keyword evidence="2 4" id="KW-0807">Transducer</keyword>
<dbReference type="GO" id="GO:0007165">
    <property type="term" value="P:signal transduction"/>
    <property type="evidence" value="ECO:0007669"/>
    <property type="project" value="UniProtKB-KW"/>
</dbReference>
<dbReference type="RefSeq" id="WP_011263383.1">
    <property type="nucleotide sequence ID" value="NC_006841.2"/>
</dbReference>
<dbReference type="PANTHER" id="PTHR32089">
    <property type="entry name" value="METHYL-ACCEPTING CHEMOTAXIS PROTEIN MCPB"/>
    <property type="match status" value="1"/>
</dbReference>
<dbReference type="Gene3D" id="1.10.287.950">
    <property type="entry name" value="Methyl-accepting chemotaxis protein"/>
    <property type="match status" value="1"/>
</dbReference>
<organism evidence="7 8">
    <name type="scientific">Aliivibrio fischeri (strain ATCC 700601 / ES114)</name>
    <name type="common">Vibrio fischeri</name>
    <dbReference type="NCBI Taxonomy" id="312309"/>
    <lineage>
        <taxon>Bacteria</taxon>
        <taxon>Pseudomonadati</taxon>
        <taxon>Pseudomonadota</taxon>
        <taxon>Gammaproteobacteria</taxon>
        <taxon>Vibrionales</taxon>
        <taxon>Vibrionaceae</taxon>
        <taxon>Aliivibrio</taxon>
    </lineage>
</organism>